<feature type="compositionally biased region" description="Basic and acidic residues" evidence="1">
    <location>
        <begin position="121"/>
        <end position="144"/>
    </location>
</feature>
<protein>
    <recommendedName>
        <fullName evidence="2">Mandelate racemase/muconate lactonizing enzyme N-terminal domain-containing protein</fullName>
    </recommendedName>
</protein>
<feature type="domain" description="Mandelate racemase/muconate lactonizing enzyme N-terminal" evidence="2">
    <location>
        <begin position="409"/>
        <end position="509"/>
    </location>
</feature>
<accession>A0A1R3VJ61</accession>
<evidence type="ECO:0000313" key="4">
    <source>
        <dbReference type="Proteomes" id="UP000188388"/>
    </source>
</evidence>
<dbReference type="Gene3D" id="3.30.390.10">
    <property type="entry name" value="Enolase-like, N-terminal domain"/>
    <property type="match status" value="1"/>
</dbReference>
<keyword evidence="4" id="KW-1185">Reference proteome</keyword>
<dbReference type="AlphaFoldDB" id="A0A1R3VJ61"/>
<organism evidence="3 4">
    <name type="scientific">Mesorhizobium prunaredense</name>
    <dbReference type="NCBI Taxonomy" id="1631249"/>
    <lineage>
        <taxon>Bacteria</taxon>
        <taxon>Pseudomonadati</taxon>
        <taxon>Pseudomonadota</taxon>
        <taxon>Alphaproteobacteria</taxon>
        <taxon>Hyphomicrobiales</taxon>
        <taxon>Phyllobacteriaceae</taxon>
        <taxon>Mesorhizobium</taxon>
    </lineage>
</organism>
<reference evidence="4" key="1">
    <citation type="submission" date="2017-01" db="EMBL/GenBank/DDBJ databases">
        <authorList>
            <person name="Brunel B."/>
        </authorList>
    </citation>
    <scope>NUCLEOTIDE SEQUENCE [LARGE SCALE GENOMIC DNA]</scope>
</reference>
<dbReference type="InterPro" id="IPR029017">
    <property type="entry name" value="Enolase-like_N"/>
</dbReference>
<dbReference type="Pfam" id="PF02746">
    <property type="entry name" value="MR_MLE_N"/>
    <property type="match status" value="1"/>
</dbReference>
<dbReference type="InterPro" id="IPR013341">
    <property type="entry name" value="Mandelate_racemase_N_dom"/>
</dbReference>
<dbReference type="STRING" id="1631249.BQ8794_90114"/>
<dbReference type="Proteomes" id="UP000188388">
    <property type="component" value="Unassembled WGS sequence"/>
</dbReference>
<evidence type="ECO:0000259" key="2">
    <source>
        <dbReference type="Pfam" id="PF02746"/>
    </source>
</evidence>
<feature type="compositionally biased region" description="Polar residues" evidence="1">
    <location>
        <begin position="570"/>
        <end position="598"/>
    </location>
</feature>
<feature type="compositionally biased region" description="Basic and acidic residues" evidence="1">
    <location>
        <begin position="13"/>
        <end position="38"/>
    </location>
</feature>
<evidence type="ECO:0000256" key="1">
    <source>
        <dbReference type="SAM" id="MobiDB-lite"/>
    </source>
</evidence>
<feature type="region of interest" description="Disordered" evidence="1">
    <location>
        <begin position="74"/>
        <end position="100"/>
    </location>
</feature>
<evidence type="ECO:0000313" key="3">
    <source>
        <dbReference type="EMBL" id="SIT59949.1"/>
    </source>
</evidence>
<name>A0A1R3VJ61_9HYPH</name>
<feature type="region of interest" description="Disordered" evidence="1">
    <location>
        <begin position="121"/>
        <end position="145"/>
    </location>
</feature>
<sequence length="598" mass="65093">MLPKRFGAAADLHAFDGGDRADDHGHERRLDQPGKDGAEIDGNAQPVDECGRCDVGIEPCRRDAAAKCGEIGDDRQARQCDHQRDQPRKHQNADRIKPDDLQRVDLLAHFHRADLCRDSAARTASDHDRSHQHAELAQDQHADKVDDEDIGTEIAELIGALLGDDRPDDGRHQHDHRDGADAHAVHLVEDRRRIDRMAAAKLHLRAAYGGSQYVHRGQEIVAHLIDAPANRLERANDDIRRPNGAGIRFASNRVTDGAEQDRGNLALPLHRDFHTLLFEGADQAVDHPGPGGIHLLDMRKVERQRLKTAAFLDLAHLGVDERHGACRPGPGESAAEDAAVLADHNARLVVGLLGGRAACVAFADRQHGVLFSLTGHLFILTEPTCRFADKLVVAQPEQKNMARVISVESERFPIAGTFTISRGSKTEAEVVTVTIREDGKSGRGECVPYKRYGETIEGVRDAIEAMREQIAGGISRAALLDAMPAGAARNAVDCALWDLEAKITGRPVASSICTAPPRALETAYTLSLGEPKPWQPRAAPMPCARCSRSRSAATTIWPASARSGRRHQRAASSWTPTRAGATTTSLQTWPLPPSTASR</sequence>
<dbReference type="SUPFAM" id="SSF54826">
    <property type="entry name" value="Enolase N-terminal domain-like"/>
    <property type="match status" value="1"/>
</dbReference>
<feature type="region of interest" description="Disordered" evidence="1">
    <location>
        <begin position="1"/>
        <end position="46"/>
    </location>
</feature>
<gene>
    <name evidence="3" type="ORF">BQ8794_90114</name>
</gene>
<dbReference type="EMBL" id="FTPD01000082">
    <property type="protein sequence ID" value="SIT59949.1"/>
    <property type="molecule type" value="Genomic_DNA"/>
</dbReference>
<feature type="region of interest" description="Disordered" evidence="1">
    <location>
        <begin position="555"/>
        <end position="598"/>
    </location>
</feature>
<proteinExistence type="predicted"/>